<dbReference type="AlphaFoldDB" id="A0A8V5GLI0"/>
<accession>A0A8V5GLI0</accession>
<proteinExistence type="predicted"/>
<keyword evidence="2" id="KW-1185">Reference proteome</keyword>
<reference evidence="1" key="1">
    <citation type="submission" date="2020-03" db="EMBL/GenBank/DDBJ databases">
        <title>Melopsittacus undulatus (budgerigar) genome, bMelUnd1, maternal haplotype with Z.</title>
        <authorList>
            <person name="Gedman G."/>
            <person name="Mountcastle J."/>
            <person name="Haase B."/>
            <person name="Formenti G."/>
            <person name="Wright T."/>
            <person name="Apodaca J."/>
            <person name="Pelan S."/>
            <person name="Chow W."/>
            <person name="Rhie A."/>
            <person name="Howe K."/>
            <person name="Fedrigo O."/>
            <person name="Jarvis E.D."/>
        </authorList>
    </citation>
    <scope>NUCLEOTIDE SEQUENCE [LARGE SCALE GENOMIC DNA]</scope>
</reference>
<evidence type="ECO:0000313" key="2">
    <source>
        <dbReference type="Proteomes" id="UP000694405"/>
    </source>
</evidence>
<dbReference type="Proteomes" id="UP000694405">
    <property type="component" value="Chromosome 13"/>
</dbReference>
<protein>
    <submittedName>
        <fullName evidence="1">Uncharacterized protein</fullName>
    </submittedName>
</protein>
<name>A0A8V5GLI0_MELUD</name>
<dbReference type="Ensembl" id="ENSMUNT00000032636.1">
    <property type="protein sequence ID" value="ENSMUNP00000026771.1"/>
    <property type="gene ID" value="ENSMUNG00000018277.1"/>
</dbReference>
<reference evidence="1" key="2">
    <citation type="submission" date="2025-08" db="UniProtKB">
        <authorList>
            <consortium name="Ensembl"/>
        </authorList>
    </citation>
    <scope>IDENTIFICATION</scope>
</reference>
<evidence type="ECO:0000313" key="1">
    <source>
        <dbReference type="Ensembl" id="ENSMUNP00000026771.1"/>
    </source>
</evidence>
<reference evidence="1" key="3">
    <citation type="submission" date="2025-09" db="UniProtKB">
        <authorList>
            <consortium name="Ensembl"/>
        </authorList>
    </citation>
    <scope>IDENTIFICATION</scope>
</reference>
<organism evidence="1 2">
    <name type="scientific">Melopsittacus undulatus</name>
    <name type="common">Budgerigar</name>
    <name type="synonym">Psittacus undulatus</name>
    <dbReference type="NCBI Taxonomy" id="13146"/>
    <lineage>
        <taxon>Eukaryota</taxon>
        <taxon>Metazoa</taxon>
        <taxon>Chordata</taxon>
        <taxon>Craniata</taxon>
        <taxon>Vertebrata</taxon>
        <taxon>Euteleostomi</taxon>
        <taxon>Archelosauria</taxon>
        <taxon>Archosauria</taxon>
        <taxon>Dinosauria</taxon>
        <taxon>Saurischia</taxon>
        <taxon>Theropoda</taxon>
        <taxon>Coelurosauria</taxon>
        <taxon>Aves</taxon>
        <taxon>Neognathae</taxon>
        <taxon>Neoaves</taxon>
        <taxon>Telluraves</taxon>
        <taxon>Australaves</taxon>
        <taxon>Psittaciformes</taxon>
        <taxon>Psittaculidae</taxon>
        <taxon>Melopsittacus</taxon>
    </lineage>
</organism>
<sequence length="210" mass="21876">LFPFPLLLFPSLPFPPTLTPPPSPPSPTRYLHDVILGLHHQLLRCEVIHIQGHLPAVRGLPDLGDAAAELPAQRLPIGRAGGRQQGALPGQQTEVAGPGAAARPLVPVLRDMGHPEGLVEQPAPMVPVPERVPAGAAQEGEGDAALGHGAAAGRGGPMGPYEGGRGLFLGLRLNWLLMEITAGHREGTRNFPGMGAASRSRIGWGAQGWG</sequence>